<sequence>MQKILEKLTVKKPLSLLPSEGRGHEAWYLLVEVRVTQQPAAVFSRVTPPSIGASLMGPAGRPAELGLLGAGLHAAEDV</sequence>
<evidence type="ECO:0000313" key="1">
    <source>
        <dbReference type="EMBL" id="TNN28921.1"/>
    </source>
</evidence>
<dbReference type="AlphaFoldDB" id="A0A4Z2EJV2"/>
<gene>
    <name evidence="1" type="ORF">EYF80_060931</name>
</gene>
<protein>
    <submittedName>
        <fullName evidence="1">Uncharacterized protein</fullName>
    </submittedName>
</protein>
<comment type="caution">
    <text evidence="1">The sequence shown here is derived from an EMBL/GenBank/DDBJ whole genome shotgun (WGS) entry which is preliminary data.</text>
</comment>
<evidence type="ECO:0000313" key="2">
    <source>
        <dbReference type="Proteomes" id="UP000314294"/>
    </source>
</evidence>
<keyword evidence="2" id="KW-1185">Reference proteome</keyword>
<proteinExistence type="predicted"/>
<organism evidence="1 2">
    <name type="scientific">Liparis tanakae</name>
    <name type="common">Tanaka's snailfish</name>
    <dbReference type="NCBI Taxonomy" id="230148"/>
    <lineage>
        <taxon>Eukaryota</taxon>
        <taxon>Metazoa</taxon>
        <taxon>Chordata</taxon>
        <taxon>Craniata</taxon>
        <taxon>Vertebrata</taxon>
        <taxon>Euteleostomi</taxon>
        <taxon>Actinopterygii</taxon>
        <taxon>Neopterygii</taxon>
        <taxon>Teleostei</taxon>
        <taxon>Neoteleostei</taxon>
        <taxon>Acanthomorphata</taxon>
        <taxon>Eupercaria</taxon>
        <taxon>Perciformes</taxon>
        <taxon>Cottioidei</taxon>
        <taxon>Cottales</taxon>
        <taxon>Liparidae</taxon>
        <taxon>Liparis</taxon>
    </lineage>
</organism>
<dbReference type="Proteomes" id="UP000314294">
    <property type="component" value="Unassembled WGS sequence"/>
</dbReference>
<name>A0A4Z2EJV2_9TELE</name>
<dbReference type="EMBL" id="SRLO01006278">
    <property type="protein sequence ID" value="TNN28921.1"/>
    <property type="molecule type" value="Genomic_DNA"/>
</dbReference>
<reference evidence="1 2" key="1">
    <citation type="submission" date="2019-03" db="EMBL/GenBank/DDBJ databases">
        <title>First draft genome of Liparis tanakae, snailfish: a comprehensive survey of snailfish specific genes.</title>
        <authorList>
            <person name="Kim W."/>
            <person name="Song I."/>
            <person name="Jeong J.-H."/>
            <person name="Kim D."/>
            <person name="Kim S."/>
            <person name="Ryu S."/>
            <person name="Song J.Y."/>
            <person name="Lee S.K."/>
        </authorList>
    </citation>
    <scope>NUCLEOTIDE SEQUENCE [LARGE SCALE GENOMIC DNA]</scope>
    <source>
        <tissue evidence="1">Muscle</tissue>
    </source>
</reference>
<accession>A0A4Z2EJV2</accession>